<proteinExistence type="predicted"/>
<comment type="caution">
    <text evidence="1">The sequence shown here is derived from an EMBL/GenBank/DDBJ whole genome shotgun (WGS) entry which is preliminary data.</text>
</comment>
<sequence length="63" mass="7153">MDIEGEESEAQVSVLEELLKQTSFTKGIQEDIKILDRLVQKDNLFYGPGTISVNGVRSEDWPR</sequence>
<evidence type="ECO:0000313" key="1">
    <source>
        <dbReference type="EMBL" id="MBE5727935.1"/>
    </source>
</evidence>
<name>A0A8T3UYP9_9ARCH</name>
<accession>A0A8T3UYP9</accession>
<gene>
    <name evidence="1" type="ORF">IHE50_00770</name>
</gene>
<dbReference type="EMBL" id="JADFAQ010000014">
    <property type="protein sequence ID" value="MBE5727935.1"/>
    <property type="molecule type" value="Genomic_DNA"/>
</dbReference>
<organism evidence="1 2">
    <name type="scientific">Candidatus Acidifodinimicrobium mancum</name>
    <dbReference type="NCBI Taxonomy" id="2898728"/>
    <lineage>
        <taxon>Archaea</taxon>
        <taxon>Candidatus Parvarchaeota</taxon>
        <taxon>Candidatus Acidifodinimicrobiaceae</taxon>
        <taxon>Candidatus Acidifodinimicrobium</taxon>
    </lineage>
</organism>
<reference evidence="1 2" key="1">
    <citation type="submission" date="2020-09" db="EMBL/GenBank/DDBJ databases">
        <title>Genomic characterization of a novel Parvarchaeota family in acid mine drainage sediments.</title>
        <authorList>
            <person name="Luo Z.-H."/>
        </authorList>
    </citation>
    <scope>NUCLEOTIDE SEQUENCE [LARGE SCALE GENOMIC DNA]</scope>
    <source>
        <strain evidence="1">TL1-5_bins.178</strain>
    </source>
</reference>
<dbReference type="AlphaFoldDB" id="A0A8T3UYP9"/>
<protein>
    <submittedName>
        <fullName evidence="1">Uncharacterized protein</fullName>
    </submittedName>
</protein>
<evidence type="ECO:0000313" key="2">
    <source>
        <dbReference type="Proteomes" id="UP000763484"/>
    </source>
</evidence>
<dbReference type="Proteomes" id="UP000763484">
    <property type="component" value="Unassembled WGS sequence"/>
</dbReference>